<name>A0A1F8EEY8_9BACT</name>
<dbReference type="Proteomes" id="UP000177594">
    <property type="component" value="Unassembled WGS sequence"/>
</dbReference>
<evidence type="ECO:0000259" key="1">
    <source>
        <dbReference type="Pfam" id="PF13480"/>
    </source>
</evidence>
<sequence>MEQKFIKITDKNEWQVLLDKVLFKTFFHFLEWEEFLEKSFKWLKFERYVYNEECLLSLARVGGKLISHPFCEYGGPLPLTEKIDGEFFRRDLFSEFKGCIRISFHPQLLDYFGKTALEDSGRVSYLLEDQQNLRKTTRHEIEKAQVNNIQVEKCQSEKDLRNFYNLHVKGAKRHKIPAYPFSFFQYFLNSKESEVVLAEKENKIIAGSVFLFYGRFIHYFQNAIDEKHKNLGANHLILWRQIQKCFLENKIFDFGGTRQDSSLQVFKRGWGGEEHPIFELENYQSSGFRDSKLRNIFGLLPPFFIKKLSPSLLKYKL</sequence>
<evidence type="ECO:0000313" key="3">
    <source>
        <dbReference type="Proteomes" id="UP000177594"/>
    </source>
</evidence>
<dbReference type="PANTHER" id="PTHR36174">
    <property type="entry name" value="LIPID II:GLYCINE GLYCYLTRANSFERASE"/>
    <property type="match status" value="1"/>
</dbReference>
<protein>
    <recommendedName>
        <fullName evidence="1">BioF2-like acetyltransferase domain-containing protein</fullName>
    </recommendedName>
</protein>
<dbReference type="InterPro" id="IPR038740">
    <property type="entry name" value="BioF2-like_GNAT_dom"/>
</dbReference>
<proteinExistence type="predicted"/>
<dbReference type="SUPFAM" id="SSF55729">
    <property type="entry name" value="Acyl-CoA N-acyltransferases (Nat)"/>
    <property type="match status" value="1"/>
</dbReference>
<dbReference type="InterPro" id="IPR050644">
    <property type="entry name" value="PG_Glycine_Bridge_Synth"/>
</dbReference>
<comment type="caution">
    <text evidence="2">The sequence shown here is derived from an EMBL/GenBank/DDBJ whole genome shotgun (WGS) entry which is preliminary data.</text>
</comment>
<dbReference type="AlphaFoldDB" id="A0A1F8EEY8"/>
<feature type="domain" description="BioF2-like acetyltransferase" evidence="1">
    <location>
        <begin position="132"/>
        <end position="257"/>
    </location>
</feature>
<dbReference type="PANTHER" id="PTHR36174:SF1">
    <property type="entry name" value="LIPID II:GLYCINE GLYCYLTRANSFERASE"/>
    <property type="match status" value="1"/>
</dbReference>
<dbReference type="Gene3D" id="3.40.630.30">
    <property type="match status" value="1"/>
</dbReference>
<evidence type="ECO:0000313" key="2">
    <source>
        <dbReference type="EMBL" id="OGM98555.1"/>
    </source>
</evidence>
<dbReference type="InterPro" id="IPR016181">
    <property type="entry name" value="Acyl_CoA_acyltransferase"/>
</dbReference>
<dbReference type="Pfam" id="PF13480">
    <property type="entry name" value="Acetyltransf_6"/>
    <property type="match status" value="1"/>
</dbReference>
<reference evidence="2 3" key="1">
    <citation type="journal article" date="2016" name="Nat. Commun.">
        <title>Thousands of microbial genomes shed light on interconnected biogeochemical processes in an aquifer system.</title>
        <authorList>
            <person name="Anantharaman K."/>
            <person name="Brown C.T."/>
            <person name="Hug L.A."/>
            <person name="Sharon I."/>
            <person name="Castelle C.J."/>
            <person name="Probst A.J."/>
            <person name="Thomas B.C."/>
            <person name="Singh A."/>
            <person name="Wilkins M.J."/>
            <person name="Karaoz U."/>
            <person name="Brodie E.L."/>
            <person name="Williams K.H."/>
            <person name="Hubbard S.S."/>
            <person name="Banfield J.F."/>
        </authorList>
    </citation>
    <scope>NUCLEOTIDE SEQUENCE [LARGE SCALE GENOMIC DNA]</scope>
</reference>
<dbReference type="EMBL" id="MGIZ01000037">
    <property type="protein sequence ID" value="OGM98555.1"/>
    <property type="molecule type" value="Genomic_DNA"/>
</dbReference>
<gene>
    <name evidence="2" type="ORF">A2817_00055</name>
</gene>
<accession>A0A1F8EEY8</accession>
<organism evidence="2 3">
    <name type="scientific">Candidatus Yanofskybacteria bacterium RIFCSPHIGHO2_01_FULL_39_8b</name>
    <dbReference type="NCBI Taxonomy" id="1802659"/>
    <lineage>
        <taxon>Bacteria</taxon>
        <taxon>Candidatus Yanofskyibacteriota</taxon>
    </lineage>
</organism>